<organism evidence="3 5">
    <name type="scientific">Pseudoalteromonas citrea</name>
    <dbReference type="NCBI Taxonomy" id="43655"/>
    <lineage>
        <taxon>Bacteria</taxon>
        <taxon>Pseudomonadati</taxon>
        <taxon>Pseudomonadota</taxon>
        <taxon>Gammaproteobacteria</taxon>
        <taxon>Alteromonadales</taxon>
        <taxon>Pseudoalteromonadaceae</taxon>
        <taxon>Pseudoalteromonas</taxon>
    </lineage>
</organism>
<dbReference type="InterPro" id="IPR050706">
    <property type="entry name" value="Cyclic-di-GMP_PDE-like"/>
</dbReference>
<evidence type="ECO:0000259" key="1">
    <source>
        <dbReference type="PROSITE" id="PS50883"/>
    </source>
</evidence>
<dbReference type="PANTHER" id="PTHR33121">
    <property type="entry name" value="CYCLIC DI-GMP PHOSPHODIESTERASE PDEF"/>
    <property type="match status" value="1"/>
</dbReference>
<dbReference type="SMART" id="SM00052">
    <property type="entry name" value="EAL"/>
    <property type="match status" value="1"/>
</dbReference>
<dbReference type="EMBL" id="PNCK01000062">
    <property type="protein sequence ID" value="TMP41112.1"/>
    <property type="molecule type" value="Genomic_DNA"/>
</dbReference>
<dbReference type="Gene3D" id="3.30.70.270">
    <property type="match status" value="1"/>
</dbReference>
<dbReference type="InterPro" id="IPR043128">
    <property type="entry name" value="Rev_trsase/Diguanyl_cyclase"/>
</dbReference>
<dbReference type="InterPro" id="IPR001633">
    <property type="entry name" value="EAL_dom"/>
</dbReference>
<keyword evidence="4" id="KW-1185">Reference proteome</keyword>
<dbReference type="Proteomes" id="UP000307706">
    <property type="component" value="Unassembled WGS sequence"/>
</dbReference>
<sequence length="543" mass="61921">MSSQQITELFSLTYIAYDTSGMITDISTCASSLFNLSVNDNLNDAPHLKLLNENYETQSTRKVFVCASEPFSSEVGVSVDNSTVTWMKLDFVPKEAMTYVRFSPIEELIAIRRLNKQLAIQDPHTGLLYRDAFVNRIKDVGGYGTMCCVRICNYQRISEVWNIGVANLVFMEVLSRFQIEFEDATFSKYSTDCFSAFVPIEHAFNIEHLYNELNAPFNFNGNSFYSNVALGYYREKEHDDHEISLNKAEMATFDVLSEKLRLVEFQDALAKQIEWQNKIETELRASMQIEALKNDFHIAFQPIHDTSTECLIGAECLMRWSMGGKPVSPATFIPIIESSGEINKLTLFTLSQIRRLLSELDTEAIDSGFYLFSINISVIEILDINFEKKLLSTLAEYHLSPNKIKLELTESALIDNFNYVNEVLMSLQRHGFIISLDDFGTGFSSLSYLCKLNFDEIKIDRSFVTNVVKDDRLQSVFNSIVSLAKNLEKPIVAEGVEDMEQMIYAKAKGVEYIQGYHYSKPLPLEEFISYVVADKSSYLHFDS</sequence>
<dbReference type="InterPro" id="IPR035919">
    <property type="entry name" value="EAL_sf"/>
</dbReference>
<evidence type="ECO:0000313" key="3">
    <source>
        <dbReference type="EMBL" id="TMP56267.1"/>
    </source>
</evidence>
<dbReference type="RefSeq" id="WP_138597711.1">
    <property type="nucleotide sequence ID" value="NZ_PNCK01000062.1"/>
</dbReference>
<evidence type="ECO:0000313" key="2">
    <source>
        <dbReference type="EMBL" id="TMP41112.1"/>
    </source>
</evidence>
<name>A0A5S3XLL3_9GAMM</name>
<protein>
    <submittedName>
        <fullName evidence="3">Sensor domain-containing phosphodiesterase</fullName>
    </submittedName>
</protein>
<dbReference type="CDD" id="cd01948">
    <property type="entry name" value="EAL"/>
    <property type="match status" value="1"/>
</dbReference>
<dbReference type="AlphaFoldDB" id="A0A5S3XLL3"/>
<evidence type="ECO:0000313" key="4">
    <source>
        <dbReference type="Proteomes" id="UP000305730"/>
    </source>
</evidence>
<reference evidence="4 5" key="1">
    <citation type="submission" date="2017-12" db="EMBL/GenBank/DDBJ databases">
        <authorList>
            <person name="Paulsen S."/>
            <person name="Gram L.K."/>
        </authorList>
    </citation>
    <scope>NUCLEOTIDE SEQUENCE [LARGE SCALE GENOMIC DNA]</scope>
    <source>
        <strain evidence="3 5">S2231</strain>
        <strain evidence="2 4">S2233</strain>
    </source>
</reference>
<reference evidence="4 5" key="2">
    <citation type="submission" date="2019-06" db="EMBL/GenBank/DDBJ databases">
        <title>Co-occurence of chitin degradation, pigmentation and bioactivity in marine Pseudoalteromonas.</title>
        <authorList>
            <person name="Sonnenschein E.C."/>
            <person name="Bech P.K."/>
        </authorList>
    </citation>
    <scope>NUCLEOTIDE SEQUENCE [LARGE SCALE GENOMIC DNA]</scope>
    <source>
        <strain evidence="5">S2231</strain>
        <strain evidence="2 4">S2233</strain>
    </source>
</reference>
<accession>A0A5S3XLL3</accession>
<dbReference type="PROSITE" id="PS50883">
    <property type="entry name" value="EAL"/>
    <property type="match status" value="1"/>
</dbReference>
<dbReference type="Proteomes" id="UP000305730">
    <property type="component" value="Unassembled WGS sequence"/>
</dbReference>
<dbReference type="Gene3D" id="3.20.20.450">
    <property type="entry name" value="EAL domain"/>
    <property type="match status" value="1"/>
</dbReference>
<gene>
    <name evidence="3" type="ORF">CWB96_15595</name>
    <name evidence="2" type="ORF">CWB97_15685</name>
</gene>
<dbReference type="PANTHER" id="PTHR33121:SF79">
    <property type="entry name" value="CYCLIC DI-GMP PHOSPHODIESTERASE PDED-RELATED"/>
    <property type="match status" value="1"/>
</dbReference>
<comment type="caution">
    <text evidence="3">The sequence shown here is derived from an EMBL/GenBank/DDBJ whole genome shotgun (WGS) entry which is preliminary data.</text>
</comment>
<dbReference type="Pfam" id="PF00563">
    <property type="entry name" value="EAL"/>
    <property type="match status" value="1"/>
</dbReference>
<dbReference type="SUPFAM" id="SSF141868">
    <property type="entry name" value="EAL domain-like"/>
    <property type="match status" value="1"/>
</dbReference>
<reference evidence="3" key="3">
    <citation type="submission" date="2019-09" db="EMBL/GenBank/DDBJ databases">
        <title>Co-occurence of chitin degradation, pigmentation and bioactivity in marine Pseudoalteromonas.</title>
        <authorList>
            <person name="Sonnenschein E.C."/>
            <person name="Bech P.K."/>
        </authorList>
    </citation>
    <scope>NUCLEOTIDE SEQUENCE</scope>
    <source>
        <strain evidence="3">S2231</strain>
    </source>
</reference>
<dbReference type="EMBL" id="PNCL01000087">
    <property type="protein sequence ID" value="TMP56267.1"/>
    <property type="molecule type" value="Genomic_DNA"/>
</dbReference>
<feature type="domain" description="EAL" evidence="1">
    <location>
        <begin position="276"/>
        <end position="535"/>
    </location>
</feature>
<proteinExistence type="predicted"/>
<dbReference type="OrthoDB" id="9814202at2"/>
<evidence type="ECO:0000313" key="5">
    <source>
        <dbReference type="Proteomes" id="UP000307706"/>
    </source>
</evidence>
<dbReference type="GO" id="GO:0071111">
    <property type="term" value="F:cyclic-guanylate-specific phosphodiesterase activity"/>
    <property type="evidence" value="ECO:0007669"/>
    <property type="project" value="InterPro"/>
</dbReference>